<dbReference type="Pfam" id="PF01717">
    <property type="entry name" value="Meth_synt_2"/>
    <property type="match status" value="1"/>
</dbReference>
<keyword evidence="10" id="KW-0862">Zinc</keyword>
<dbReference type="InterPro" id="IPR013215">
    <property type="entry name" value="Cbl-indep_Met_Synth_N"/>
</dbReference>
<dbReference type="Proteomes" id="UP001516023">
    <property type="component" value="Unassembled WGS sequence"/>
</dbReference>
<keyword evidence="6" id="KW-0489">Methyltransferase</keyword>
<comment type="similarity">
    <text evidence="4">Belongs to the vitamin-B12 independent methionine synthase family.</text>
</comment>
<comment type="caution">
    <text evidence="14">The sequence shown here is derived from an EMBL/GenBank/DDBJ whole genome shotgun (WGS) entry which is preliminary data.</text>
</comment>
<protein>
    <recommendedName>
        <fullName evidence="5">5-methyltetrahydropteroyltriglutamate--homocysteine S-methyltransferase</fullName>
        <ecNumber evidence="5">2.1.1.14</ecNumber>
    </recommendedName>
</protein>
<evidence type="ECO:0000256" key="3">
    <source>
        <dbReference type="ARBA" id="ARBA00004681"/>
    </source>
</evidence>
<gene>
    <name evidence="14" type="ORF">HJC23_008238</name>
</gene>
<evidence type="ECO:0000256" key="6">
    <source>
        <dbReference type="ARBA" id="ARBA00022603"/>
    </source>
</evidence>
<dbReference type="EMBL" id="JABMIG020000068">
    <property type="protein sequence ID" value="KAL3795751.1"/>
    <property type="molecule type" value="Genomic_DNA"/>
</dbReference>
<comment type="function">
    <text evidence="2">Catalyzes the transfer of a methyl group from 5-methyltetrahydrofolate to homocysteine resulting in methionine formation.</text>
</comment>
<evidence type="ECO:0000256" key="8">
    <source>
        <dbReference type="ARBA" id="ARBA00022679"/>
    </source>
</evidence>
<evidence type="ECO:0000256" key="2">
    <source>
        <dbReference type="ARBA" id="ARBA00002777"/>
    </source>
</evidence>
<evidence type="ECO:0000256" key="10">
    <source>
        <dbReference type="ARBA" id="ARBA00022833"/>
    </source>
</evidence>
<comment type="pathway">
    <text evidence="3">Amino-acid biosynthesis; L-methionine biosynthesis via de novo pathway; L-methionine from L-homocysteine (MetE route): step 1/1.</text>
</comment>
<dbReference type="EC" id="2.1.1.14" evidence="5"/>
<dbReference type="GO" id="GO:0009086">
    <property type="term" value="P:methionine biosynthetic process"/>
    <property type="evidence" value="ECO:0007669"/>
    <property type="project" value="UniProtKB-KW"/>
</dbReference>
<dbReference type="Pfam" id="PF08267">
    <property type="entry name" value="Meth_synt_1"/>
    <property type="match status" value="1"/>
</dbReference>
<dbReference type="NCBIfam" id="NF003556">
    <property type="entry name" value="PRK05222.1"/>
    <property type="match status" value="1"/>
</dbReference>
<evidence type="ECO:0000256" key="4">
    <source>
        <dbReference type="ARBA" id="ARBA00009553"/>
    </source>
</evidence>
<dbReference type="SUPFAM" id="SSF51726">
    <property type="entry name" value="UROD/MetE-like"/>
    <property type="match status" value="2"/>
</dbReference>
<evidence type="ECO:0000313" key="15">
    <source>
        <dbReference type="Proteomes" id="UP001516023"/>
    </source>
</evidence>
<dbReference type="InterPro" id="IPR038071">
    <property type="entry name" value="UROD/MetE-like_sf"/>
</dbReference>
<dbReference type="Gene3D" id="3.20.20.210">
    <property type="match status" value="2"/>
</dbReference>
<dbReference type="GO" id="GO:0046872">
    <property type="term" value="F:metal ion binding"/>
    <property type="evidence" value="ECO:0007669"/>
    <property type="project" value="UniProtKB-KW"/>
</dbReference>
<evidence type="ECO:0000256" key="9">
    <source>
        <dbReference type="ARBA" id="ARBA00022723"/>
    </source>
</evidence>
<evidence type="ECO:0000256" key="11">
    <source>
        <dbReference type="ARBA" id="ARBA00023167"/>
    </source>
</evidence>
<accession>A0ABD3Q825</accession>
<reference evidence="14 15" key="1">
    <citation type="journal article" date="2020" name="G3 (Bethesda)">
        <title>Improved Reference Genome for Cyclotella cryptica CCMP332, a Model for Cell Wall Morphogenesis, Salinity Adaptation, and Lipid Production in Diatoms (Bacillariophyta).</title>
        <authorList>
            <person name="Roberts W.R."/>
            <person name="Downey K.M."/>
            <person name="Ruck E.C."/>
            <person name="Traller J.C."/>
            <person name="Alverson A.J."/>
        </authorList>
    </citation>
    <scope>NUCLEOTIDE SEQUENCE [LARGE SCALE GENOMIC DNA]</scope>
    <source>
        <strain evidence="14 15">CCMP332</strain>
    </source>
</reference>
<proteinExistence type="inferred from homology"/>
<dbReference type="GO" id="GO:0003871">
    <property type="term" value="F:5-methyltetrahydropteroyltriglutamate-homocysteine S-methyltransferase activity"/>
    <property type="evidence" value="ECO:0007669"/>
    <property type="project" value="UniProtKB-EC"/>
</dbReference>
<keyword evidence="11" id="KW-0486">Methionine biosynthesis</keyword>
<dbReference type="GO" id="GO:0032259">
    <property type="term" value="P:methylation"/>
    <property type="evidence" value="ECO:0007669"/>
    <property type="project" value="UniProtKB-KW"/>
</dbReference>
<keyword evidence="9" id="KW-0479">Metal-binding</keyword>
<dbReference type="InterPro" id="IPR002629">
    <property type="entry name" value="Met_Synth_C/arc"/>
</dbReference>
<dbReference type="AlphaFoldDB" id="A0ABD3Q825"/>
<dbReference type="PANTHER" id="PTHR30519">
    <property type="entry name" value="5-METHYLTETRAHYDROPTEROYLTRIGLUTAMATE--HOMOCYSTEINE METHYLTRANSFERASE"/>
    <property type="match status" value="1"/>
</dbReference>
<sequence length="649" mass="73228">MKKWITSNYHYMVPEYDGKIEPNFDSFLADVQRGVKVLGGDKAAPVVIGPVTMVYLSKIKAFASGFLNGEKHKLLEMLLPVYKDLLKKVASLGVKEIQVHEAALVMRDETLLPLFKKAYPFILPEKNAFNVDINMVSFMEDIGEEHYKWLVTIDEVSIVSLDFTRGDTLGLIKKHGFPATKMLGAGLVDSRSVWCTDPNKVLPIIEEIKRHVKTARVNPSGSLQYLPWSLEGENDLENHTAGPVLSFAKEKIAEISLVAEAFHNPDVFSDLLNKWSEYIQFVRENSSVRSRLERITEADFCRSEPFEIRRGKQLPGCPILPTTTIGSFPQTKAIRQLRSKLRKGTITDHEYKDEIDKQIAYMIGIQEALGLDILVHGEPERTDMVEFFGQQLEGMLFSKNGWVQSFGSRCVRPPIIWADVHRPRPMTTREFKVAQALTEKPVKGMLTGPVTILNWSFPRADIPRKDQAMQLALCLRDEVADLESCGCTVIQVDEPALREAMPLRANEKKEYLDWAVDAFRLSTAIAKSETQIHTHMCYCEFDDCMDAIDKLDTDVNSIENARSDNATLFAFKRIGYTKDLGPGTYDIHSPVVPPVEFIVNKLSAFLECVEKEKLVVNPDCGLKTRAWPETIEGLKNMVEATSLVRARLG</sequence>
<feature type="domain" description="Cobalamin-independent methionine synthase MetE N-terminal" evidence="13">
    <location>
        <begin position="1"/>
        <end position="212"/>
    </location>
</feature>
<keyword evidence="7" id="KW-0028">Amino-acid biosynthesis</keyword>
<evidence type="ECO:0000256" key="7">
    <source>
        <dbReference type="ARBA" id="ARBA00022605"/>
    </source>
</evidence>
<dbReference type="CDD" id="cd03311">
    <property type="entry name" value="CIMS_C_terminal_like"/>
    <property type="match status" value="1"/>
</dbReference>
<evidence type="ECO:0000259" key="12">
    <source>
        <dbReference type="Pfam" id="PF01717"/>
    </source>
</evidence>
<name>A0ABD3Q825_9STRA</name>
<keyword evidence="8" id="KW-0808">Transferase</keyword>
<evidence type="ECO:0000256" key="5">
    <source>
        <dbReference type="ARBA" id="ARBA00012034"/>
    </source>
</evidence>
<feature type="domain" description="Cobalamin-independent methionine synthase MetE C-terminal/archaeal" evidence="12">
    <location>
        <begin position="320"/>
        <end position="641"/>
    </location>
</feature>
<keyword evidence="15" id="KW-1185">Reference proteome</keyword>
<comment type="cofactor">
    <cofactor evidence="1">
        <name>Zn(2+)</name>
        <dbReference type="ChEBI" id="CHEBI:29105"/>
    </cofactor>
</comment>
<evidence type="ECO:0000259" key="13">
    <source>
        <dbReference type="Pfam" id="PF08267"/>
    </source>
</evidence>
<evidence type="ECO:0000313" key="14">
    <source>
        <dbReference type="EMBL" id="KAL3795751.1"/>
    </source>
</evidence>
<evidence type="ECO:0000256" key="1">
    <source>
        <dbReference type="ARBA" id="ARBA00001947"/>
    </source>
</evidence>
<organism evidence="14 15">
    <name type="scientific">Cyclotella cryptica</name>
    <dbReference type="NCBI Taxonomy" id="29204"/>
    <lineage>
        <taxon>Eukaryota</taxon>
        <taxon>Sar</taxon>
        <taxon>Stramenopiles</taxon>
        <taxon>Ochrophyta</taxon>
        <taxon>Bacillariophyta</taxon>
        <taxon>Coscinodiscophyceae</taxon>
        <taxon>Thalassiosirophycidae</taxon>
        <taxon>Stephanodiscales</taxon>
        <taxon>Stephanodiscaceae</taxon>
        <taxon>Cyclotella</taxon>
    </lineage>
</organism>